<dbReference type="PANTHER" id="PTHR38340">
    <property type="entry name" value="S-LAYER PROTEIN"/>
    <property type="match status" value="1"/>
</dbReference>
<dbReference type="GO" id="GO:0005576">
    <property type="term" value="C:extracellular region"/>
    <property type="evidence" value="ECO:0007669"/>
    <property type="project" value="UniProtKB-SubCell"/>
</dbReference>
<dbReference type="PRINTS" id="PR00313">
    <property type="entry name" value="CABNDNGRPT"/>
</dbReference>
<sequence length="272" mass="28655">MPTFNGTSGNDTMDYRAYNTPPPPEYTPDMQWLILNGLEGNDTIYGSVYNDAIYGGGGDDVLVGNSGHDYLNGGSGDDLIYGGIGNDSLYGDIGEDHLYGEAGDDWLDGGEGNDYMEGGAGNDVLVGGGGSDFMFGQAGNDQFFGDAGADILDGGAGSDQLWGGSGNDQYQYNGQGFDYINDGVTNTGAARTDNTYDSSDVLIVSYTAADLGYAQDGNDLWFFSWADYSNDNRVDNAVIIEGFFLGGHYTVEYLVTADGAGPTYDLTTLLAA</sequence>
<evidence type="ECO:0000313" key="3">
    <source>
        <dbReference type="EMBL" id="PIP00584.1"/>
    </source>
</evidence>
<dbReference type="AlphaFoldDB" id="A0A2G9X0Z5"/>
<dbReference type="OrthoDB" id="7738102at2"/>
<evidence type="ECO:0008006" key="5">
    <source>
        <dbReference type="Google" id="ProtNLM"/>
    </source>
</evidence>
<evidence type="ECO:0000313" key="4">
    <source>
        <dbReference type="Proteomes" id="UP000231070"/>
    </source>
</evidence>
<gene>
    <name evidence="3" type="ORF">CJ014_00310</name>
</gene>
<dbReference type="InterPro" id="IPR011049">
    <property type="entry name" value="Serralysin-like_metalloprot_C"/>
</dbReference>
<dbReference type="InterPro" id="IPR018511">
    <property type="entry name" value="Hemolysin-typ_Ca-bd_CS"/>
</dbReference>
<keyword evidence="2" id="KW-0964">Secreted</keyword>
<dbReference type="PANTHER" id="PTHR38340:SF1">
    <property type="entry name" value="S-LAYER PROTEIN"/>
    <property type="match status" value="1"/>
</dbReference>
<comment type="subcellular location">
    <subcellularLocation>
        <location evidence="1">Secreted</location>
    </subcellularLocation>
</comment>
<keyword evidence="4" id="KW-1185">Reference proteome</keyword>
<reference evidence="3 4" key="1">
    <citation type="submission" date="2017-08" db="EMBL/GenBank/DDBJ databases">
        <title>Pleomorphomonas carboxidotrophicus sp. nov., a new mesophilic hydrogenogenic carboxidotroph.</title>
        <authorList>
            <person name="Esquivel-Elizondo S."/>
            <person name="Krajmalnik-Brown R."/>
            <person name="Maldonado J."/>
        </authorList>
    </citation>
    <scope>NUCLEOTIDE SEQUENCE [LARGE SCALE GENOMIC DNA]</scope>
    <source>
        <strain evidence="3 4">SVCO-16</strain>
    </source>
</reference>
<dbReference type="EMBL" id="NQVN01000001">
    <property type="protein sequence ID" value="PIP00584.1"/>
    <property type="molecule type" value="Genomic_DNA"/>
</dbReference>
<dbReference type="Pfam" id="PF00353">
    <property type="entry name" value="HemolysinCabind"/>
    <property type="match status" value="3"/>
</dbReference>
<dbReference type="GO" id="GO:0005509">
    <property type="term" value="F:calcium ion binding"/>
    <property type="evidence" value="ECO:0007669"/>
    <property type="project" value="InterPro"/>
</dbReference>
<dbReference type="InterPro" id="IPR001343">
    <property type="entry name" value="Hemolysn_Ca-bd"/>
</dbReference>
<proteinExistence type="predicted"/>
<protein>
    <recommendedName>
        <fullName evidence="5">Calcium-binding protein</fullName>
    </recommendedName>
</protein>
<dbReference type="Gene3D" id="2.150.10.10">
    <property type="entry name" value="Serralysin-like metalloprotease, C-terminal"/>
    <property type="match status" value="2"/>
</dbReference>
<dbReference type="SUPFAM" id="SSF51120">
    <property type="entry name" value="beta-Roll"/>
    <property type="match status" value="1"/>
</dbReference>
<evidence type="ECO:0000256" key="1">
    <source>
        <dbReference type="ARBA" id="ARBA00004613"/>
    </source>
</evidence>
<evidence type="ECO:0000256" key="2">
    <source>
        <dbReference type="ARBA" id="ARBA00022525"/>
    </source>
</evidence>
<comment type="caution">
    <text evidence="3">The sequence shown here is derived from an EMBL/GenBank/DDBJ whole genome shotgun (WGS) entry which is preliminary data.</text>
</comment>
<accession>A0A2G9X0Z5</accession>
<name>A0A2G9X0Z5_9HYPH</name>
<dbReference type="InterPro" id="IPR050557">
    <property type="entry name" value="RTX_toxin/Mannuronan_C5-epim"/>
</dbReference>
<dbReference type="RefSeq" id="WP_100078528.1">
    <property type="nucleotide sequence ID" value="NZ_NQVN01000001.1"/>
</dbReference>
<dbReference type="PROSITE" id="PS00330">
    <property type="entry name" value="HEMOLYSIN_CALCIUM"/>
    <property type="match status" value="1"/>
</dbReference>
<organism evidence="3 4">
    <name type="scientific">Pleomorphomonas carboxyditropha</name>
    <dbReference type="NCBI Taxonomy" id="2023338"/>
    <lineage>
        <taxon>Bacteria</taxon>
        <taxon>Pseudomonadati</taxon>
        <taxon>Pseudomonadota</taxon>
        <taxon>Alphaproteobacteria</taxon>
        <taxon>Hyphomicrobiales</taxon>
        <taxon>Pleomorphomonadaceae</taxon>
        <taxon>Pleomorphomonas</taxon>
    </lineage>
</organism>
<dbReference type="Proteomes" id="UP000231070">
    <property type="component" value="Unassembled WGS sequence"/>
</dbReference>